<proteinExistence type="predicted"/>
<gene>
    <name evidence="2" type="ORF">N7468_007596</name>
</gene>
<evidence type="ECO:0000256" key="1">
    <source>
        <dbReference type="SAM" id="MobiDB-lite"/>
    </source>
</evidence>
<feature type="compositionally biased region" description="Low complexity" evidence="1">
    <location>
        <begin position="36"/>
        <end position="48"/>
    </location>
</feature>
<keyword evidence="3" id="KW-1185">Reference proteome</keyword>
<reference evidence="2" key="1">
    <citation type="submission" date="2022-11" db="EMBL/GenBank/DDBJ databases">
        <authorList>
            <person name="Petersen C."/>
        </authorList>
    </citation>
    <scope>NUCLEOTIDE SEQUENCE</scope>
    <source>
        <strain evidence="2">IBT 19713</strain>
    </source>
</reference>
<dbReference type="RefSeq" id="XP_058329782.1">
    <property type="nucleotide sequence ID" value="XM_058476892.1"/>
</dbReference>
<dbReference type="EMBL" id="JAPQKS010000005">
    <property type="protein sequence ID" value="KAJ5226371.1"/>
    <property type="molecule type" value="Genomic_DNA"/>
</dbReference>
<dbReference type="OrthoDB" id="5596422at2759"/>
<organism evidence="2 3">
    <name type="scientific">Penicillium chermesinum</name>
    <dbReference type="NCBI Taxonomy" id="63820"/>
    <lineage>
        <taxon>Eukaryota</taxon>
        <taxon>Fungi</taxon>
        <taxon>Dikarya</taxon>
        <taxon>Ascomycota</taxon>
        <taxon>Pezizomycotina</taxon>
        <taxon>Eurotiomycetes</taxon>
        <taxon>Eurotiomycetidae</taxon>
        <taxon>Eurotiales</taxon>
        <taxon>Aspergillaceae</taxon>
        <taxon>Penicillium</taxon>
    </lineage>
</organism>
<feature type="region of interest" description="Disordered" evidence="1">
    <location>
        <begin position="84"/>
        <end position="106"/>
    </location>
</feature>
<sequence>MDDPPGPLTARKYRVSPRQSSSSSSCLSFPQIPRRSSSLSASESNDSSGPVTSTRTPSLSDSLYQIEIPKIRQSHMPDYRTESRKLHLNDDPFTDKDPTSPAHTRKNCLRGRNQMAPQLVVRWSSGSWNLPESPLCARSIEYSVEPGVPGSFPIPPVQPLNTLCPMDPPIVFTNVTVSTKRLQIGILPESLWTTIQVNTDINTTPFPASSSHAPLDIIILLDTMVCPSVNSLTQVTLGSSVLASHLVYNHDRIAVAFTDHKEKSGFKLLLPLGHHSTEATRSALSKLSQRQLFSERKEALELSAVIPSLCEIFYDASRDAFCHLFFVSATPPARLSIPWTDQGIGFHTVTPCPNLSLDGITSQQGWHISYSLGASDTGLKETRFIRKVSKVLRQLRTGIRPGSIANLSLSVTPSEGCKILSGNDHFKLSCLRPGETWSVPIQVRVPAVEPHRPGAFPVAPGQHPLMEEMFTQINFLLQEYSSVDLPQQVLVAHVQYQHSLLMEPNTVHVETELSVLRRGYN</sequence>
<protein>
    <submittedName>
        <fullName evidence="2">Uncharacterized protein</fullName>
    </submittedName>
</protein>
<reference evidence="2" key="2">
    <citation type="journal article" date="2023" name="IMA Fungus">
        <title>Comparative genomic study of the Penicillium genus elucidates a diverse pangenome and 15 lateral gene transfer events.</title>
        <authorList>
            <person name="Petersen C."/>
            <person name="Sorensen T."/>
            <person name="Nielsen M.R."/>
            <person name="Sondergaard T.E."/>
            <person name="Sorensen J.L."/>
            <person name="Fitzpatrick D.A."/>
            <person name="Frisvad J.C."/>
            <person name="Nielsen K.L."/>
        </authorList>
    </citation>
    <scope>NUCLEOTIDE SEQUENCE</scope>
    <source>
        <strain evidence="2">IBT 19713</strain>
    </source>
</reference>
<comment type="caution">
    <text evidence="2">The sequence shown here is derived from an EMBL/GenBank/DDBJ whole genome shotgun (WGS) entry which is preliminary data.</text>
</comment>
<feature type="compositionally biased region" description="Polar residues" evidence="1">
    <location>
        <begin position="49"/>
        <end position="63"/>
    </location>
</feature>
<feature type="compositionally biased region" description="Basic and acidic residues" evidence="1">
    <location>
        <begin position="84"/>
        <end position="98"/>
    </location>
</feature>
<dbReference type="AlphaFoldDB" id="A0A9W9TKQ4"/>
<evidence type="ECO:0000313" key="2">
    <source>
        <dbReference type="EMBL" id="KAJ5226371.1"/>
    </source>
</evidence>
<evidence type="ECO:0000313" key="3">
    <source>
        <dbReference type="Proteomes" id="UP001150941"/>
    </source>
</evidence>
<accession>A0A9W9TKQ4</accession>
<feature type="region of interest" description="Disordered" evidence="1">
    <location>
        <begin position="1"/>
        <end position="65"/>
    </location>
</feature>
<name>A0A9W9TKQ4_9EURO</name>
<dbReference type="Proteomes" id="UP001150941">
    <property type="component" value="Unassembled WGS sequence"/>
</dbReference>
<dbReference type="GeneID" id="83204195"/>